<dbReference type="InterPro" id="IPR049449">
    <property type="entry name" value="TesB_ACOT8-like_N"/>
</dbReference>
<evidence type="ECO:0000256" key="2">
    <source>
        <dbReference type="ARBA" id="ARBA00022801"/>
    </source>
</evidence>
<dbReference type="InterPro" id="IPR029069">
    <property type="entry name" value="HotDog_dom_sf"/>
</dbReference>
<gene>
    <name evidence="5" type="ORF">DDE18_04500</name>
</gene>
<dbReference type="Proteomes" id="UP000246018">
    <property type="component" value="Unassembled WGS sequence"/>
</dbReference>
<dbReference type="AlphaFoldDB" id="A0A2T8FD10"/>
<dbReference type="Pfam" id="PF20789">
    <property type="entry name" value="4HBT_3C"/>
    <property type="match status" value="1"/>
</dbReference>
<feature type="domain" description="Acyl-CoA thioesterase-like N-terminal HotDog" evidence="3">
    <location>
        <begin position="43"/>
        <end position="116"/>
    </location>
</feature>
<dbReference type="PANTHER" id="PTHR11066:SF34">
    <property type="entry name" value="ACYL-COENZYME A THIOESTERASE 8"/>
    <property type="match status" value="1"/>
</dbReference>
<dbReference type="SUPFAM" id="SSF54637">
    <property type="entry name" value="Thioesterase/thiol ester dehydrase-isomerase"/>
    <property type="match status" value="2"/>
</dbReference>
<dbReference type="PANTHER" id="PTHR11066">
    <property type="entry name" value="ACYL-COA THIOESTERASE"/>
    <property type="match status" value="1"/>
</dbReference>
<dbReference type="InterPro" id="IPR042171">
    <property type="entry name" value="Acyl-CoA_hotdog"/>
</dbReference>
<proteinExistence type="inferred from homology"/>
<comment type="similarity">
    <text evidence="1">Belongs to the C/M/P thioester hydrolase family.</text>
</comment>
<evidence type="ECO:0000259" key="4">
    <source>
        <dbReference type="Pfam" id="PF20789"/>
    </source>
</evidence>
<dbReference type="GO" id="GO:0009062">
    <property type="term" value="P:fatty acid catabolic process"/>
    <property type="evidence" value="ECO:0007669"/>
    <property type="project" value="TreeGrafter"/>
</dbReference>
<keyword evidence="6" id="KW-1185">Reference proteome</keyword>
<evidence type="ECO:0000256" key="1">
    <source>
        <dbReference type="ARBA" id="ARBA00006538"/>
    </source>
</evidence>
<evidence type="ECO:0000313" key="5">
    <source>
        <dbReference type="EMBL" id="PVG83597.1"/>
    </source>
</evidence>
<dbReference type="GO" id="GO:0047617">
    <property type="term" value="F:fatty acyl-CoA hydrolase activity"/>
    <property type="evidence" value="ECO:0007669"/>
    <property type="project" value="InterPro"/>
</dbReference>
<organism evidence="5 6">
    <name type="scientific">Nocardioides gansuensis</name>
    <dbReference type="NCBI Taxonomy" id="2138300"/>
    <lineage>
        <taxon>Bacteria</taxon>
        <taxon>Bacillati</taxon>
        <taxon>Actinomycetota</taxon>
        <taxon>Actinomycetes</taxon>
        <taxon>Propionibacteriales</taxon>
        <taxon>Nocardioidaceae</taxon>
        <taxon>Nocardioides</taxon>
    </lineage>
</organism>
<reference evidence="5 6" key="1">
    <citation type="submission" date="2018-04" db="EMBL/GenBank/DDBJ databases">
        <title>Genome of Nocardioides gansuensis WSJ-1.</title>
        <authorList>
            <person name="Wu S."/>
            <person name="Wang G."/>
        </authorList>
    </citation>
    <scope>NUCLEOTIDE SEQUENCE [LARGE SCALE GENOMIC DNA]</scope>
    <source>
        <strain evidence="5 6">WSJ-1</strain>
    </source>
</reference>
<dbReference type="InterPro" id="IPR049450">
    <property type="entry name" value="ACOT8-like_C"/>
</dbReference>
<evidence type="ECO:0000259" key="3">
    <source>
        <dbReference type="Pfam" id="PF13622"/>
    </source>
</evidence>
<dbReference type="EMBL" id="QDGZ01000002">
    <property type="protein sequence ID" value="PVG83597.1"/>
    <property type="molecule type" value="Genomic_DNA"/>
</dbReference>
<keyword evidence="2" id="KW-0378">Hydrolase</keyword>
<protein>
    <recommendedName>
        <fullName evidence="7">Thioesterase family protein</fullName>
    </recommendedName>
</protein>
<accession>A0A2T8FD10</accession>
<dbReference type="InterPro" id="IPR003703">
    <property type="entry name" value="Acyl_CoA_thio"/>
</dbReference>
<dbReference type="Gene3D" id="2.40.160.210">
    <property type="entry name" value="Acyl-CoA thioesterase, double hotdog domain"/>
    <property type="match status" value="1"/>
</dbReference>
<feature type="domain" description="Acyl-CoA thioesterase-like C-terminal" evidence="4">
    <location>
        <begin position="155"/>
        <end position="257"/>
    </location>
</feature>
<dbReference type="Pfam" id="PF13622">
    <property type="entry name" value="4HBT_3"/>
    <property type="match status" value="1"/>
</dbReference>
<comment type="caution">
    <text evidence="5">The sequence shown here is derived from an EMBL/GenBank/DDBJ whole genome shotgun (WGS) entry which is preliminary data.</text>
</comment>
<dbReference type="GO" id="GO:0006637">
    <property type="term" value="P:acyl-CoA metabolic process"/>
    <property type="evidence" value="ECO:0007669"/>
    <property type="project" value="InterPro"/>
</dbReference>
<evidence type="ECO:0000313" key="6">
    <source>
        <dbReference type="Proteomes" id="UP000246018"/>
    </source>
</evidence>
<sequence length="265" mass="28660">MEPRPHPAWVSTSFRLTELLASLDLSMDGASEVEVDCLPAEHGGILGAQMLGQAVSACETATPGKVVMKLSMNFLRPSRCTLPVRVARRHISNGRRFAVVEVDFEQEGRLVARGEALLGPPSDHVDALDVDVDVEVAGTPTARALWPWEILSPTDDPSASAVWTRVPIRSLTPRASRSLLAYATEPLTVPLVIDRHGMRERGGEIPQAVLSHSITFAAAFDARDWHLHQPEIVGQRGQIVTGRGAVLDRSGRCVATTETVASVEL</sequence>
<name>A0A2T8FD10_9ACTN</name>
<evidence type="ECO:0008006" key="7">
    <source>
        <dbReference type="Google" id="ProtNLM"/>
    </source>
</evidence>